<dbReference type="AlphaFoldDB" id="A0AAD6Y6E9"/>
<reference evidence="1" key="1">
    <citation type="submission" date="2023-03" db="EMBL/GenBank/DDBJ databases">
        <title>Massive genome expansion in bonnet fungi (Mycena s.s.) driven by repeated elements and novel gene families across ecological guilds.</title>
        <authorList>
            <consortium name="Lawrence Berkeley National Laboratory"/>
            <person name="Harder C.B."/>
            <person name="Miyauchi S."/>
            <person name="Viragh M."/>
            <person name="Kuo A."/>
            <person name="Thoen E."/>
            <person name="Andreopoulos B."/>
            <person name="Lu D."/>
            <person name="Skrede I."/>
            <person name="Drula E."/>
            <person name="Henrissat B."/>
            <person name="Morin E."/>
            <person name="Kohler A."/>
            <person name="Barry K."/>
            <person name="LaButti K."/>
            <person name="Morin E."/>
            <person name="Salamov A."/>
            <person name="Lipzen A."/>
            <person name="Mereny Z."/>
            <person name="Hegedus B."/>
            <person name="Baldrian P."/>
            <person name="Stursova M."/>
            <person name="Weitz H."/>
            <person name="Taylor A."/>
            <person name="Grigoriev I.V."/>
            <person name="Nagy L.G."/>
            <person name="Martin F."/>
            <person name="Kauserud H."/>
        </authorList>
    </citation>
    <scope>NUCLEOTIDE SEQUENCE</scope>
    <source>
        <strain evidence="1">9144</strain>
    </source>
</reference>
<sequence>QIAAMARYFPRFYQEAHERIKAIEKHLGNACRTTFASVFSMMAINFGPRSCAIWHRDTTDVLSVCAVHAFGPFCSKKGGHLGLIEAQRLVELPAGWTILFPSALITHGNACIQEGETRTSIVQYTPGALARYVHNGFKHPSQLKKSNRKAWRAAMADKDTRWEQFKNSFFTVDQLKKYWEREELERMNV</sequence>
<comment type="caution">
    <text evidence="1">The sequence shown here is derived from an EMBL/GenBank/DDBJ whole genome shotgun (WGS) entry which is preliminary data.</text>
</comment>
<feature type="non-terminal residue" evidence="1">
    <location>
        <position position="1"/>
    </location>
</feature>
<dbReference type="Gene3D" id="3.60.130.30">
    <property type="match status" value="1"/>
</dbReference>
<accession>A0AAD6Y6E9</accession>
<keyword evidence="2" id="KW-1185">Reference proteome</keyword>
<evidence type="ECO:0000313" key="1">
    <source>
        <dbReference type="EMBL" id="KAJ7203875.1"/>
    </source>
</evidence>
<organism evidence="1 2">
    <name type="scientific">Mycena pura</name>
    <dbReference type="NCBI Taxonomy" id="153505"/>
    <lineage>
        <taxon>Eukaryota</taxon>
        <taxon>Fungi</taxon>
        <taxon>Dikarya</taxon>
        <taxon>Basidiomycota</taxon>
        <taxon>Agaricomycotina</taxon>
        <taxon>Agaricomycetes</taxon>
        <taxon>Agaricomycetidae</taxon>
        <taxon>Agaricales</taxon>
        <taxon>Marasmiineae</taxon>
        <taxon>Mycenaceae</taxon>
        <taxon>Mycena</taxon>
    </lineage>
</organism>
<evidence type="ECO:0000313" key="2">
    <source>
        <dbReference type="Proteomes" id="UP001219525"/>
    </source>
</evidence>
<dbReference type="Proteomes" id="UP001219525">
    <property type="component" value="Unassembled WGS sequence"/>
</dbReference>
<gene>
    <name evidence="1" type="ORF">GGX14DRAFT_369209</name>
</gene>
<proteinExistence type="predicted"/>
<dbReference type="EMBL" id="JARJCW010000049">
    <property type="protein sequence ID" value="KAJ7203875.1"/>
    <property type="molecule type" value="Genomic_DNA"/>
</dbReference>
<protein>
    <submittedName>
        <fullName evidence="1">Uncharacterized protein</fullName>
    </submittedName>
</protein>
<name>A0AAD6Y6E9_9AGAR</name>